<dbReference type="SUPFAM" id="SSF160148">
    <property type="entry name" value="CPE0013-like"/>
    <property type="match status" value="1"/>
</dbReference>
<proteinExistence type="predicted"/>
<dbReference type="SUPFAM" id="SSF53706">
    <property type="entry name" value="Formate dehydrogenase/DMSO reductase, domains 1-3"/>
    <property type="match status" value="1"/>
</dbReference>
<protein>
    <submittedName>
        <fullName evidence="1">DUF1667 domain-containing protein</fullName>
    </submittedName>
</protein>
<keyword evidence="2" id="KW-1185">Reference proteome</keyword>
<dbReference type="AlphaFoldDB" id="A0A7X3MK27"/>
<dbReference type="InterPro" id="IPR012460">
    <property type="entry name" value="DUF1667"/>
</dbReference>
<evidence type="ECO:0000313" key="1">
    <source>
        <dbReference type="EMBL" id="MXP77687.1"/>
    </source>
</evidence>
<gene>
    <name evidence="1" type="ORF">GN277_20735</name>
</gene>
<accession>A0A7X3MK27</accession>
<dbReference type="Pfam" id="PF07892">
    <property type="entry name" value="DUF1667"/>
    <property type="match status" value="1"/>
</dbReference>
<dbReference type="RefSeq" id="WP_159753194.1">
    <property type="nucleotide sequence ID" value="NZ_CASSPE010000004.1"/>
</dbReference>
<comment type="caution">
    <text evidence="1">The sequence shown here is derived from an EMBL/GenBank/DDBJ whole genome shotgun (WGS) entry which is preliminary data.</text>
</comment>
<dbReference type="Gene3D" id="3.10.530.10">
    <property type="entry name" value="CPE0013-like"/>
    <property type="match status" value="1"/>
</dbReference>
<evidence type="ECO:0000313" key="2">
    <source>
        <dbReference type="Proteomes" id="UP000460412"/>
    </source>
</evidence>
<reference evidence="1 2" key="1">
    <citation type="submission" date="2019-12" db="EMBL/GenBank/DDBJ databases">
        <title>Sporaefaciens musculi gen. nov., sp. nov., a novel bacterium isolated from the caecum of an obese mouse.</title>
        <authorList>
            <person name="Rasmussen T.S."/>
            <person name="Streidl T."/>
            <person name="Hitch T.C.A."/>
            <person name="Wortmann E."/>
            <person name="Deptula P."/>
            <person name="Hansen M."/>
            <person name="Nielsen D.S."/>
            <person name="Clavel T."/>
            <person name="Vogensen F.K."/>
        </authorList>
    </citation>
    <scope>NUCLEOTIDE SEQUENCE [LARGE SCALE GENOMIC DNA]</scope>
    <source>
        <strain evidence="1 2">WCA-9-b2</strain>
    </source>
</reference>
<dbReference type="InterPro" id="IPR036593">
    <property type="entry name" value="CPE0013-like_sf"/>
</dbReference>
<dbReference type="Proteomes" id="UP000460412">
    <property type="component" value="Unassembled WGS sequence"/>
</dbReference>
<organism evidence="1 2">
    <name type="scientific">Sporofaciens musculi</name>
    <dbReference type="NCBI Taxonomy" id="2681861"/>
    <lineage>
        <taxon>Bacteria</taxon>
        <taxon>Bacillati</taxon>
        <taxon>Bacillota</taxon>
        <taxon>Clostridia</taxon>
        <taxon>Lachnospirales</taxon>
        <taxon>Lachnospiraceae</taxon>
        <taxon>Sporofaciens</taxon>
    </lineage>
</organism>
<dbReference type="EMBL" id="WUQX01000001">
    <property type="protein sequence ID" value="MXP77687.1"/>
    <property type="molecule type" value="Genomic_DNA"/>
</dbReference>
<name>A0A7X3MK27_9FIRM</name>
<dbReference type="PANTHER" id="PTHR39450">
    <property type="entry name" value="MOLYBDOPTERIN OXIDOREDUCTASE, 4FE-4S CLUSTER-BINDING SUBUNIT"/>
    <property type="match status" value="1"/>
</dbReference>
<dbReference type="PANTHER" id="PTHR39450:SF1">
    <property type="entry name" value="DUF1667 DOMAIN-CONTAINING PROTEIN"/>
    <property type="match status" value="1"/>
</dbReference>
<sequence length="122" mass="13304">MEEKKLICINCPLGCRLTVTMDGETILGVSGNTCMRGDSYARRELTNPTRIVTSTVKVSRGREKMVSVKTREDIPKKKVLECVRALKDVTAKAPVRIGDVIVENILGTGVDIVATKNVEAAE</sequence>